<keyword evidence="4" id="KW-0808">Transferase</keyword>
<evidence type="ECO:0000256" key="1">
    <source>
        <dbReference type="ARBA" id="ARBA00000085"/>
    </source>
</evidence>
<evidence type="ECO:0000256" key="3">
    <source>
        <dbReference type="ARBA" id="ARBA00022553"/>
    </source>
</evidence>
<dbReference type="Gene3D" id="3.30.565.10">
    <property type="entry name" value="Histidine kinase-like ATPase, C-terminal domain"/>
    <property type="match status" value="1"/>
</dbReference>
<keyword evidence="9" id="KW-1133">Transmembrane helix</keyword>
<evidence type="ECO:0000256" key="4">
    <source>
        <dbReference type="ARBA" id="ARBA00022679"/>
    </source>
</evidence>
<dbReference type="InterPro" id="IPR003594">
    <property type="entry name" value="HATPase_dom"/>
</dbReference>
<feature type="transmembrane region" description="Helical" evidence="9">
    <location>
        <begin position="109"/>
        <end position="142"/>
    </location>
</feature>
<keyword evidence="7" id="KW-0067">ATP-binding</keyword>
<dbReference type="InterPro" id="IPR011712">
    <property type="entry name" value="Sig_transdc_His_kin_sub3_dim/P"/>
</dbReference>
<proteinExistence type="predicted"/>
<reference evidence="11 12" key="1">
    <citation type="submission" date="2017-07" db="EMBL/GenBank/DDBJ databases">
        <title>Amycolatopsis antarcticus sp. nov., isolated from the surface of an Antarcticus brown macroalga.</title>
        <authorList>
            <person name="Wang J."/>
            <person name="Leiva S."/>
            <person name="Huang J."/>
            <person name="Huang Y."/>
        </authorList>
    </citation>
    <scope>NUCLEOTIDE SEQUENCE [LARGE SCALE GENOMIC DNA]</scope>
    <source>
        <strain evidence="11 12">AU-G6</strain>
    </source>
</reference>
<keyword evidence="9" id="KW-0472">Membrane</keyword>
<dbReference type="InterPro" id="IPR025828">
    <property type="entry name" value="Put_sensor_dom"/>
</dbReference>
<evidence type="ECO:0000256" key="5">
    <source>
        <dbReference type="ARBA" id="ARBA00022741"/>
    </source>
</evidence>
<accession>A0A263D579</accession>
<dbReference type="InterPro" id="IPR036890">
    <property type="entry name" value="HATPase_C_sf"/>
</dbReference>
<dbReference type="OrthoDB" id="5242012at2"/>
<keyword evidence="3" id="KW-0597">Phosphoprotein</keyword>
<dbReference type="PANTHER" id="PTHR24421:SF10">
    <property type="entry name" value="NITRATE_NITRITE SENSOR PROTEIN NARQ"/>
    <property type="match status" value="1"/>
</dbReference>
<feature type="transmembrane region" description="Helical" evidence="9">
    <location>
        <begin position="12"/>
        <end position="33"/>
    </location>
</feature>
<keyword evidence="12" id="KW-1185">Reference proteome</keyword>
<dbReference type="InterPro" id="IPR050482">
    <property type="entry name" value="Sensor_HK_TwoCompSys"/>
</dbReference>
<evidence type="ECO:0000259" key="10">
    <source>
        <dbReference type="SMART" id="SM00387"/>
    </source>
</evidence>
<dbReference type="EC" id="2.7.13.3" evidence="2"/>
<dbReference type="AlphaFoldDB" id="A0A263D579"/>
<dbReference type="Pfam" id="PF07730">
    <property type="entry name" value="HisKA_3"/>
    <property type="match status" value="1"/>
</dbReference>
<evidence type="ECO:0000256" key="8">
    <source>
        <dbReference type="ARBA" id="ARBA00023012"/>
    </source>
</evidence>
<evidence type="ECO:0000256" key="9">
    <source>
        <dbReference type="SAM" id="Phobius"/>
    </source>
</evidence>
<dbReference type="SMART" id="SM00387">
    <property type="entry name" value="HATPase_c"/>
    <property type="match status" value="1"/>
</dbReference>
<dbReference type="SUPFAM" id="SSF55874">
    <property type="entry name" value="ATPase domain of HSP90 chaperone/DNA topoisomerase II/histidine kinase"/>
    <property type="match status" value="1"/>
</dbReference>
<comment type="caution">
    <text evidence="11">The sequence shown here is derived from an EMBL/GenBank/DDBJ whole genome shotgun (WGS) entry which is preliminary data.</text>
</comment>
<feature type="domain" description="Histidine kinase/HSP90-like ATPase" evidence="10">
    <location>
        <begin position="328"/>
        <end position="418"/>
    </location>
</feature>
<dbReference type="InParanoid" id="A0A263D579"/>
<dbReference type="EMBL" id="NKYE01000004">
    <property type="protein sequence ID" value="OZM73583.1"/>
    <property type="molecule type" value="Genomic_DNA"/>
</dbReference>
<sequence length="418" mass="43867">MGLHSAWSTVRSRLLVSAPYLLIGGGTAVLSLISLYLVAILAVLSVLGIGLPLVPGAVTLLRRYTSFERTRASEVLGAHISEAHRPLRGALLLRVHTAITDASTGRGVLWLLLHGIVGLLTSAAALTLVVGSVTWLTAPFVWAITAEPVNVTFGSVGSWTSAVLAVPVGVAYAVLALVVPPYLARFHARMARAVLAAPRRKLAERVVELATSRAGALEAHDAELRRIERDLHDGTQAQMVAVSLRLGLATRAYAGGEPSEQTMKLITEARELSEQALVSLRHVVRNLHPPALTDRGLAGAARALVAACTVPTTLDIHGPADGQRPPAAVEAAAYFVIGEALTNVVKHSEADNAQVRLDVSGRSVRIRVEDDGRGGADERGGSGIAGIRRRIAAFDGTSEIVSPTGGPTIVRVEIPCGS</sequence>
<protein>
    <recommendedName>
        <fullName evidence="2">histidine kinase</fullName>
        <ecNumber evidence="2">2.7.13.3</ecNumber>
    </recommendedName>
</protein>
<dbReference type="Pfam" id="PF13796">
    <property type="entry name" value="Sensor"/>
    <property type="match status" value="1"/>
</dbReference>
<evidence type="ECO:0000313" key="11">
    <source>
        <dbReference type="EMBL" id="OZM73583.1"/>
    </source>
</evidence>
<keyword evidence="6 11" id="KW-0418">Kinase</keyword>
<organism evidence="11 12">
    <name type="scientific">Amycolatopsis antarctica</name>
    <dbReference type="NCBI Taxonomy" id="1854586"/>
    <lineage>
        <taxon>Bacteria</taxon>
        <taxon>Bacillati</taxon>
        <taxon>Actinomycetota</taxon>
        <taxon>Actinomycetes</taxon>
        <taxon>Pseudonocardiales</taxon>
        <taxon>Pseudonocardiaceae</taxon>
        <taxon>Amycolatopsis</taxon>
    </lineage>
</organism>
<dbReference type="RefSeq" id="WP_094862100.1">
    <property type="nucleotide sequence ID" value="NZ_NKYE01000004.1"/>
</dbReference>
<keyword evidence="9" id="KW-0812">Transmembrane</keyword>
<evidence type="ECO:0000256" key="7">
    <source>
        <dbReference type="ARBA" id="ARBA00022840"/>
    </source>
</evidence>
<gene>
    <name evidence="11" type="ORF">CFN78_08600</name>
</gene>
<comment type="catalytic activity">
    <reaction evidence="1">
        <text>ATP + protein L-histidine = ADP + protein N-phospho-L-histidine.</text>
        <dbReference type="EC" id="2.7.13.3"/>
    </reaction>
</comment>
<keyword evidence="5" id="KW-0547">Nucleotide-binding</keyword>
<dbReference type="GO" id="GO:0000155">
    <property type="term" value="F:phosphorelay sensor kinase activity"/>
    <property type="evidence" value="ECO:0007669"/>
    <property type="project" value="InterPro"/>
</dbReference>
<dbReference type="Gene3D" id="1.20.5.1930">
    <property type="match status" value="1"/>
</dbReference>
<evidence type="ECO:0000256" key="6">
    <source>
        <dbReference type="ARBA" id="ARBA00022777"/>
    </source>
</evidence>
<feature type="transmembrane region" description="Helical" evidence="9">
    <location>
        <begin position="39"/>
        <end position="61"/>
    </location>
</feature>
<dbReference type="FunCoup" id="A0A263D579">
    <property type="interactions" value="1"/>
</dbReference>
<evidence type="ECO:0000313" key="12">
    <source>
        <dbReference type="Proteomes" id="UP000242444"/>
    </source>
</evidence>
<keyword evidence="8" id="KW-0902">Two-component regulatory system</keyword>
<dbReference type="Proteomes" id="UP000242444">
    <property type="component" value="Unassembled WGS sequence"/>
</dbReference>
<evidence type="ECO:0000256" key="2">
    <source>
        <dbReference type="ARBA" id="ARBA00012438"/>
    </source>
</evidence>
<dbReference type="GO" id="GO:0046983">
    <property type="term" value="F:protein dimerization activity"/>
    <property type="evidence" value="ECO:0007669"/>
    <property type="project" value="InterPro"/>
</dbReference>
<dbReference type="Pfam" id="PF02518">
    <property type="entry name" value="HATPase_c"/>
    <property type="match status" value="1"/>
</dbReference>
<dbReference type="CDD" id="cd16917">
    <property type="entry name" value="HATPase_UhpB-NarQ-NarX-like"/>
    <property type="match status" value="1"/>
</dbReference>
<dbReference type="GO" id="GO:0016020">
    <property type="term" value="C:membrane"/>
    <property type="evidence" value="ECO:0007669"/>
    <property type="project" value="InterPro"/>
</dbReference>
<dbReference type="GO" id="GO:0005524">
    <property type="term" value="F:ATP binding"/>
    <property type="evidence" value="ECO:0007669"/>
    <property type="project" value="UniProtKB-KW"/>
</dbReference>
<dbReference type="PANTHER" id="PTHR24421">
    <property type="entry name" value="NITRATE/NITRITE SENSOR PROTEIN NARX-RELATED"/>
    <property type="match status" value="1"/>
</dbReference>
<feature type="transmembrane region" description="Helical" evidence="9">
    <location>
        <begin position="162"/>
        <end position="183"/>
    </location>
</feature>
<name>A0A263D579_9PSEU</name>